<dbReference type="GO" id="GO:0003677">
    <property type="term" value="F:DNA binding"/>
    <property type="evidence" value="ECO:0007669"/>
    <property type="project" value="UniProtKB-UniRule"/>
</dbReference>
<dbReference type="Pfam" id="PF04014">
    <property type="entry name" value="MazE_antitoxin"/>
    <property type="match status" value="1"/>
</dbReference>
<organism evidence="3 4">
    <name type="scientific">Rhizobium tubonense</name>
    <dbReference type="NCBI Taxonomy" id="484088"/>
    <lineage>
        <taxon>Bacteria</taxon>
        <taxon>Pseudomonadati</taxon>
        <taxon>Pseudomonadota</taxon>
        <taxon>Alphaproteobacteria</taxon>
        <taxon>Hyphomicrobiales</taxon>
        <taxon>Rhizobiaceae</taxon>
        <taxon>Rhizobium/Agrobacterium group</taxon>
        <taxon>Rhizobium</taxon>
    </lineage>
</organism>
<keyword evidence="4" id="KW-1185">Reference proteome</keyword>
<dbReference type="OrthoDB" id="7190022at2"/>
<gene>
    <name evidence="3" type="ORF">CPY51_13075</name>
</gene>
<dbReference type="InterPro" id="IPR037914">
    <property type="entry name" value="SpoVT-AbrB_sf"/>
</dbReference>
<evidence type="ECO:0000259" key="2">
    <source>
        <dbReference type="PROSITE" id="PS51740"/>
    </source>
</evidence>
<dbReference type="EMBL" id="PCDP01000035">
    <property type="protein sequence ID" value="PZM13799.1"/>
    <property type="molecule type" value="Genomic_DNA"/>
</dbReference>
<dbReference type="Proteomes" id="UP000248925">
    <property type="component" value="Unassembled WGS sequence"/>
</dbReference>
<accession>A0A2W4CLY0</accession>
<evidence type="ECO:0000313" key="4">
    <source>
        <dbReference type="Proteomes" id="UP000248925"/>
    </source>
</evidence>
<dbReference type="SUPFAM" id="SSF89447">
    <property type="entry name" value="AbrB/MazE/MraZ-like"/>
    <property type="match status" value="1"/>
</dbReference>
<protein>
    <submittedName>
        <fullName evidence="3">Transcriptional regulator</fullName>
    </submittedName>
</protein>
<dbReference type="PROSITE" id="PS51740">
    <property type="entry name" value="SPOVT_ABRB"/>
    <property type="match status" value="1"/>
</dbReference>
<proteinExistence type="predicted"/>
<dbReference type="AlphaFoldDB" id="A0A2W4CLY0"/>
<dbReference type="Gene3D" id="2.10.260.10">
    <property type="match status" value="1"/>
</dbReference>
<sequence>MVRLKVTSKGQVTLKKEVLDHLHVRPGDEIEVDLLPKGKVSVQALPKGRIEDLFGMFRNKTGRSFTLKELDEAAAAGWAGEAES</sequence>
<evidence type="ECO:0000313" key="3">
    <source>
        <dbReference type="EMBL" id="PZM13799.1"/>
    </source>
</evidence>
<comment type="caution">
    <text evidence="3">The sequence shown here is derived from an EMBL/GenBank/DDBJ whole genome shotgun (WGS) entry which is preliminary data.</text>
</comment>
<feature type="domain" description="SpoVT-AbrB" evidence="2">
    <location>
        <begin position="1"/>
        <end position="47"/>
    </location>
</feature>
<dbReference type="RefSeq" id="WP_111160649.1">
    <property type="nucleotide sequence ID" value="NZ_PCDP01000035.1"/>
</dbReference>
<dbReference type="InterPro" id="IPR007159">
    <property type="entry name" value="SpoVT-AbrB_dom"/>
</dbReference>
<reference evidence="3 4" key="1">
    <citation type="journal article" date="2018" name="Sci. Rep.">
        <title>Rhizobium tumorigenes sp. nov., a novel plant tumorigenic bacterium isolated from cane gall tumors on thornless blackberry.</title>
        <authorList>
            <person name="Kuzmanovi N."/>
            <person name="Smalla K."/>
            <person name="Gronow S."/>
            <person name="PuBawska J."/>
        </authorList>
    </citation>
    <scope>NUCLEOTIDE SEQUENCE [LARGE SCALE GENOMIC DNA]</scope>
    <source>
        <strain evidence="3 4">CCBAU 85046</strain>
    </source>
</reference>
<keyword evidence="1" id="KW-0238">DNA-binding</keyword>
<evidence type="ECO:0000256" key="1">
    <source>
        <dbReference type="PROSITE-ProRule" id="PRU01076"/>
    </source>
</evidence>
<name>A0A2W4CLY0_9HYPH</name>
<dbReference type="SMART" id="SM00966">
    <property type="entry name" value="SpoVT_AbrB"/>
    <property type="match status" value="1"/>
</dbReference>